<keyword evidence="4" id="KW-0342">GTP-binding</keyword>
<dbReference type="AlphaFoldDB" id="A0A699WDJ2"/>
<proteinExistence type="inferred from homology"/>
<comment type="similarity">
    <text evidence="6">Belongs to the TRAFAC class dynamin-like GTPase superfamily. GB1/RHD3 GTPase family.</text>
</comment>
<keyword evidence="3" id="KW-0256">Endoplasmic reticulum</keyword>
<keyword evidence="7" id="KW-0732">Signal</keyword>
<feature type="signal peptide" evidence="7">
    <location>
        <begin position="1"/>
        <end position="17"/>
    </location>
</feature>
<organism evidence="9">
    <name type="scientific">Tanacetum cinerariifolium</name>
    <name type="common">Dalmatian daisy</name>
    <name type="synonym">Chrysanthemum cinerariifolium</name>
    <dbReference type="NCBI Taxonomy" id="118510"/>
    <lineage>
        <taxon>Eukaryota</taxon>
        <taxon>Viridiplantae</taxon>
        <taxon>Streptophyta</taxon>
        <taxon>Embryophyta</taxon>
        <taxon>Tracheophyta</taxon>
        <taxon>Spermatophyta</taxon>
        <taxon>Magnoliopsida</taxon>
        <taxon>eudicotyledons</taxon>
        <taxon>Gunneridae</taxon>
        <taxon>Pentapetalae</taxon>
        <taxon>asterids</taxon>
        <taxon>campanulids</taxon>
        <taxon>Asterales</taxon>
        <taxon>Asteraceae</taxon>
        <taxon>Asteroideae</taxon>
        <taxon>Anthemideae</taxon>
        <taxon>Anthemidinae</taxon>
        <taxon>Tanacetum</taxon>
    </lineage>
</organism>
<feature type="non-terminal residue" evidence="9">
    <location>
        <position position="1"/>
    </location>
</feature>
<dbReference type="GO" id="GO:0005525">
    <property type="term" value="F:GTP binding"/>
    <property type="evidence" value="ECO:0007669"/>
    <property type="project" value="UniProtKB-KW"/>
</dbReference>
<keyword evidence="1" id="KW-0547">Nucleotide-binding</keyword>
<dbReference type="PANTHER" id="PTHR45923">
    <property type="entry name" value="PROTEIN SEY1"/>
    <property type="match status" value="1"/>
</dbReference>
<accession>A0A699WDJ2</accession>
<dbReference type="GO" id="GO:0003924">
    <property type="term" value="F:GTPase activity"/>
    <property type="evidence" value="ECO:0007669"/>
    <property type="project" value="TreeGrafter"/>
</dbReference>
<evidence type="ECO:0000256" key="3">
    <source>
        <dbReference type="ARBA" id="ARBA00022824"/>
    </source>
</evidence>
<evidence type="ECO:0000313" key="9">
    <source>
        <dbReference type="EMBL" id="GFD44320.1"/>
    </source>
</evidence>
<evidence type="ECO:0000256" key="7">
    <source>
        <dbReference type="SAM" id="SignalP"/>
    </source>
</evidence>
<keyword evidence="2" id="KW-0378">Hydrolase</keyword>
<evidence type="ECO:0000256" key="6">
    <source>
        <dbReference type="PROSITE-ProRule" id="PRU01052"/>
    </source>
</evidence>
<sequence>FLYIHLLISMFFSVSIKTPLENLEPVLREDIQKIWDSVPKPEAHKETPLSTFFNIEVVALSSYEEKEEQFKEQ</sequence>
<dbReference type="PROSITE" id="PS51715">
    <property type="entry name" value="G_GB1_RHD3"/>
    <property type="match status" value="1"/>
</dbReference>
<dbReference type="InterPro" id="IPR008803">
    <property type="entry name" value="RHD3/Sey1"/>
</dbReference>
<dbReference type="EMBL" id="BKCJ011619642">
    <property type="protein sequence ID" value="GFD44320.1"/>
    <property type="molecule type" value="Genomic_DNA"/>
</dbReference>
<protein>
    <submittedName>
        <fullName evidence="9">Protein root hair defective 3-like</fullName>
    </submittedName>
</protein>
<dbReference type="InterPro" id="IPR030386">
    <property type="entry name" value="G_GB1_RHD3_dom"/>
</dbReference>
<feature type="chain" id="PRO_5025427380" evidence="7">
    <location>
        <begin position="18"/>
        <end position="73"/>
    </location>
</feature>
<reference evidence="9" key="1">
    <citation type="journal article" date="2019" name="Sci. Rep.">
        <title>Draft genome of Tanacetum cinerariifolium, the natural source of mosquito coil.</title>
        <authorList>
            <person name="Yamashiro T."/>
            <person name="Shiraishi A."/>
            <person name="Satake H."/>
            <person name="Nakayama K."/>
        </authorList>
    </citation>
    <scope>NUCLEOTIDE SEQUENCE</scope>
</reference>
<evidence type="ECO:0000256" key="2">
    <source>
        <dbReference type="ARBA" id="ARBA00022801"/>
    </source>
</evidence>
<dbReference type="GO" id="GO:0016320">
    <property type="term" value="P:endoplasmic reticulum membrane fusion"/>
    <property type="evidence" value="ECO:0007669"/>
    <property type="project" value="TreeGrafter"/>
</dbReference>
<keyword evidence="5" id="KW-0472">Membrane</keyword>
<feature type="non-terminal residue" evidence="9">
    <location>
        <position position="73"/>
    </location>
</feature>
<evidence type="ECO:0000256" key="1">
    <source>
        <dbReference type="ARBA" id="ARBA00022741"/>
    </source>
</evidence>
<comment type="caution">
    <text evidence="9">The sequence shown here is derived from an EMBL/GenBank/DDBJ whole genome shotgun (WGS) entry which is preliminary data.</text>
</comment>
<dbReference type="Pfam" id="PF05879">
    <property type="entry name" value="RHD3_GTPase"/>
    <property type="match status" value="1"/>
</dbReference>
<evidence type="ECO:0000259" key="8">
    <source>
        <dbReference type="PROSITE" id="PS51715"/>
    </source>
</evidence>
<gene>
    <name evidence="9" type="ORF">Tci_916289</name>
</gene>
<name>A0A699WDJ2_TANCI</name>
<dbReference type="GO" id="GO:0005783">
    <property type="term" value="C:endoplasmic reticulum"/>
    <property type="evidence" value="ECO:0007669"/>
    <property type="project" value="TreeGrafter"/>
</dbReference>
<evidence type="ECO:0000256" key="4">
    <source>
        <dbReference type="ARBA" id="ARBA00023134"/>
    </source>
</evidence>
<dbReference type="PANTHER" id="PTHR45923:SF2">
    <property type="entry name" value="PROTEIN SEY1"/>
    <property type="match status" value="1"/>
</dbReference>
<feature type="domain" description="GB1/RHD3-type G" evidence="8">
    <location>
        <begin position="1"/>
        <end position="73"/>
    </location>
</feature>
<evidence type="ECO:0000256" key="5">
    <source>
        <dbReference type="ARBA" id="ARBA00023136"/>
    </source>
</evidence>